<proteinExistence type="predicted"/>
<name>A0A195EN06_9HYME</name>
<reference evidence="1 2" key="1">
    <citation type="submission" date="2015-09" db="EMBL/GenBank/DDBJ databases">
        <title>Trachymyrmex cornetzi WGS genome.</title>
        <authorList>
            <person name="Nygaard S."/>
            <person name="Hu H."/>
            <person name="Boomsma J."/>
            <person name="Zhang G."/>
        </authorList>
    </citation>
    <scope>NUCLEOTIDE SEQUENCE [LARGE SCALE GENOMIC DNA]</scope>
    <source>
        <strain evidence="1">Tcor2-1</strain>
        <tissue evidence="1">Whole body</tissue>
    </source>
</reference>
<dbReference type="AlphaFoldDB" id="A0A195EN06"/>
<dbReference type="Proteomes" id="UP000078492">
    <property type="component" value="Unassembled WGS sequence"/>
</dbReference>
<organism evidence="1 2">
    <name type="scientific">Trachymyrmex cornetzi</name>
    <dbReference type="NCBI Taxonomy" id="471704"/>
    <lineage>
        <taxon>Eukaryota</taxon>
        <taxon>Metazoa</taxon>
        <taxon>Ecdysozoa</taxon>
        <taxon>Arthropoda</taxon>
        <taxon>Hexapoda</taxon>
        <taxon>Insecta</taxon>
        <taxon>Pterygota</taxon>
        <taxon>Neoptera</taxon>
        <taxon>Endopterygota</taxon>
        <taxon>Hymenoptera</taxon>
        <taxon>Apocrita</taxon>
        <taxon>Aculeata</taxon>
        <taxon>Formicoidea</taxon>
        <taxon>Formicidae</taxon>
        <taxon>Myrmicinae</taxon>
        <taxon>Trachymyrmex</taxon>
    </lineage>
</organism>
<dbReference type="EMBL" id="KQ978691">
    <property type="protein sequence ID" value="KYN29269.1"/>
    <property type="molecule type" value="Genomic_DNA"/>
</dbReference>
<protein>
    <submittedName>
        <fullName evidence="1">Uncharacterized protein</fullName>
    </submittedName>
</protein>
<sequence>MPPGERRRTSADVTHPPLYDSRETNLVTLFTTEFLVRTLSRATIGNERTTIQSRRLAPRACKIALPHFLGARTFRLSKWLRHFFHRKEFRRKEHGMFISGR</sequence>
<accession>A0A195EN06</accession>
<evidence type="ECO:0000313" key="1">
    <source>
        <dbReference type="EMBL" id="KYN29269.1"/>
    </source>
</evidence>
<gene>
    <name evidence="1" type="ORF">ALC57_01392</name>
</gene>
<evidence type="ECO:0000313" key="2">
    <source>
        <dbReference type="Proteomes" id="UP000078492"/>
    </source>
</evidence>
<keyword evidence="2" id="KW-1185">Reference proteome</keyword>